<protein>
    <submittedName>
        <fullName evidence="2">Uncharacterized protein</fullName>
    </submittedName>
</protein>
<organism evidence="2 3">
    <name type="scientific">Crucibulum laeve</name>
    <dbReference type="NCBI Taxonomy" id="68775"/>
    <lineage>
        <taxon>Eukaryota</taxon>
        <taxon>Fungi</taxon>
        <taxon>Dikarya</taxon>
        <taxon>Basidiomycota</taxon>
        <taxon>Agaricomycotina</taxon>
        <taxon>Agaricomycetes</taxon>
        <taxon>Agaricomycetidae</taxon>
        <taxon>Agaricales</taxon>
        <taxon>Agaricineae</taxon>
        <taxon>Nidulariaceae</taxon>
        <taxon>Crucibulum</taxon>
    </lineage>
</organism>
<evidence type="ECO:0000256" key="1">
    <source>
        <dbReference type="SAM" id="MobiDB-lite"/>
    </source>
</evidence>
<dbReference type="EMBL" id="ML213635">
    <property type="protein sequence ID" value="TFK34165.1"/>
    <property type="molecule type" value="Genomic_DNA"/>
</dbReference>
<feature type="region of interest" description="Disordered" evidence="1">
    <location>
        <begin position="155"/>
        <end position="189"/>
    </location>
</feature>
<sequence>MFSLASPTLLPTAILNGRKKDSVSENGSMSIRTSTRQRERNGTIVPNPSSLSAATAISPATERIHNGSSSSWLATRSMSAASANSSSSTSSYNSRDSTMAPSEAGILITSDDDEATTPRYSKHPHLRLAGWTYRASPRALIPTPRAGVVPVLSSRPAFTDPSHRSAATSSALSSTSVHRPNQTLPEVQI</sequence>
<name>A0A5C3LMZ6_9AGAR</name>
<dbReference type="AlphaFoldDB" id="A0A5C3LMZ6"/>
<reference evidence="2 3" key="1">
    <citation type="journal article" date="2019" name="Nat. Ecol. Evol.">
        <title>Megaphylogeny resolves global patterns of mushroom evolution.</title>
        <authorList>
            <person name="Varga T."/>
            <person name="Krizsan K."/>
            <person name="Foldi C."/>
            <person name="Dima B."/>
            <person name="Sanchez-Garcia M."/>
            <person name="Sanchez-Ramirez S."/>
            <person name="Szollosi G.J."/>
            <person name="Szarkandi J.G."/>
            <person name="Papp V."/>
            <person name="Albert L."/>
            <person name="Andreopoulos W."/>
            <person name="Angelini C."/>
            <person name="Antonin V."/>
            <person name="Barry K.W."/>
            <person name="Bougher N.L."/>
            <person name="Buchanan P."/>
            <person name="Buyck B."/>
            <person name="Bense V."/>
            <person name="Catcheside P."/>
            <person name="Chovatia M."/>
            <person name="Cooper J."/>
            <person name="Damon W."/>
            <person name="Desjardin D."/>
            <person name="Finy P."/>
            <person name="Geml J."/>
            <person name="Haridas S."/>
            <person name="Hughes K."/>
            <person name="Justo A."/>
            <person name="Karasinski D."/>
            <person name="Kautmanova I."/>
            <person name="Kiss B."/>
            <person name="Kocsube S."/>
            <person name="Kotiranta H."/>
            <person name="LaButti K.M."/>
            <person name="Lechner B.E."/>
            <person name="Liimatainen K."/>
            <person name="Lipzen A."/>
            <person name="Lukacs Z."/>
            <person name="Mihaltcheva S."/>
            <person name="Morgado L.N."/>
            <person name="Niskanen T."/>
            <person name="Noordeloos M.E."/>
            <person name="Ohm R.A."/>
            <person name="Ortiz-Santana B."/>
            <person name="Ovrebo C."/>
            <person name="Racz N."/>
            <person name="Riley R."/>
            <person name="Savchenko A."/>
            <person name="Shiryaev A."/>
            <person name="Soop K."/>
            <person name="Spirin V."/>
            <person name="Szebenyi C."/>
            <person name="Tomsovsky M."/>
            <person name="Tulloss R.E."/>
            <person name="Uehling J."/>
            <person name="Grigoriev I.V."/>
            <person name="Vagvolgyi C."/>
            <person name="Papp T."/>
            <person name="Martin F.M."/>
            <person name="Miettinen O."/>
            <person name="Hibbett D.S."/>
            <person name="Nagy L.G."/>
        </authorList>
    </citation>
    <scope>NUCLEOTIDE SEQUENCE [LARGE SCALE GENOMIC DNA]</scope>
    <source>
        <strain evidence="2 3">CBS 166.37</strain>
    </source>
</reference>
<feature type="region of interest" description="Disordered" evidence="1">
    <location>
        <begin position="20"/>
        <end position="69"/>
    </location>
</feature>
<gene>
    <name evidence="2" type="ORF">BDQ12DRAFT_727089</name>
</gene>
<feature type="compositionally biased region" description="Polar residues" evidence="1">
    <location>
        <begin position="177"/>
        <end position="189"/>
    </location>
</feature>
<evidence type="ECO:0000313" key="2">
    <source>
        <dbReference type="EMBL" id="TFK34165.1"/>
    </source>
</evidence>
<proteinExistence type="predicted"/>
<feature type="compositionally biased region" description="Low complexity" evidence="1">
    <location>
        <begin position="165"/>
        <end position="176"/>
    </location>
</feature>
<feature type="compositionally biased region" description="Polar residues" evidence="1">
    <location>
        <begin position="24"/>
        <end position="34"/>
    </location>
</feature>
<feature type="compositionally biased region" description="Polar residues" evidence="1">
    <location>
        <begin position="44"/>
        <end position="55"/>
    </location>
</feature>
<dbReference type="Proteomes" id="UP000308652">
    <property type="component" value="Unassembled WGS sequence"/>
</dbReference>
<accession>A0A5C3LMZ6</accession>
<evidence type="ECO:0000313" key="3">
    <source>
        <dbReference type="Proteomes" id="UP000308652"/>
    </source>
</evidence>
<keyword evidence="3" id="KW-1185">Reference proteome</keyword>